<reference evidence="1" key="1">
    <citation type="submission" date="2020-05" db="EMBL/GenBank/DDBJ databases">
        <title>WGS assembly of Panicum virgatum.</title>
        <authorList>
            <person name="Lovell J.T."/>
            <person name="Jenkins J."/>
            <person name="Shu S."/>
            <person name="Juenger T.E."/>
            <person name="Schmutz J."/>
        </authorList>
    </citation>
    <scope>NUCLEOTIDE SEQUENCE</scope>
    <source>
        <strain evidence="1">AP13</strain>
    </source>
</reference>
<dbReference type="Proteomes" id="UP000823388">
    <property type="component" value="Chromosome 5N"/>
</dbReference>
<gene>
    <name evidence="1" type="ORF">PVAP13_5NG193581</name>
</gene>
<protein>
    <submittedName>
        <fullName evidence="1">Uncharacterized protein</fullName>
    </submittedName>
</protein>
<dbReference type="AlphaFoldDB" id="A0A8T0RU94"/>
<evidence type="ECO:0000313" key="1">
    <source>
        <dbReference type="EMBL" id="KAG2588123.1"/>
    </source>
</evidence>
<dbReference type="EMBL" id="CM029046">
    <property type="protein sequence ID" value="KAG2588123.1"/>
    <property type="molecule type" value="Genomic_DNA"/>
</dbReference>
<accession>A0A8T0RU94</accession>
<keyword evidence="2" id="KW-1185">Reference proteome</keyword>
<sequence length="62" mass="7163">MTNEHLSVCLSASTCLSVLHRQKQLVLDKRRKSHVKVQVQAVQWNNRHRTPATTCNDLVRVK</sequence>
<proteinExistence type="predicted"/>
<comment type="caution">
    <text evidence="1">The sequence shown here is derived from an EMBL/GenBank/DDBJ whole genome shotgun (WGS) entry which is preliminary data.</text>
</comment>
<organism evidence="1 2">
    <name type="scientific">Panicum virgatum</name>
    <name type="common">Blackwell switchgrass</name>
    <dbReference type="NCBI Taxonomy" id="38727"/>
    <lineage>
        <taxon>Eukaryota</taxon>
        <taxon>Viridiplantae</taxon>
        <taxon>Streptophyta</taxon>
        <taxon>Embryophyta</taxon>
        <taxon>Tracheophyta</taxon>
        <taxon>Spermatophyta</taxon>
        <taxon>Magnoliopsida</taxon>
        <taxon>Liliopsida</taxon>
        <taxon>Poales</taxon>
        <taxon>Poaceae</taxon>
        <taxon>PACMAD clade</taxon>
        <taxon>Panicoideae</taxon>
        <taxon>Panicodae</taxon>
        <taxon>Paniceae</taxon>
        <taxon>Panicinae</taxon>
        <taxon>Panicum</taxon>
        <taxon>Panicum sect. Hiantes</taxon>
    </lineage>
</organism>
<name>A0A8T0RU94_PANVG</name>
<evidence type="ECO:0000313" key="2">
    <source>
        <dbReference type="Proteomes" id="UP000823388"/>
    </source>
</evidence>